<dbReference type="Gene3D" id="3.40.470.10">
    <property type="entry name" value="Uracil-DNA glycosylase-like domain"/>
    <property type="match status" value="1"/>
</dbReference>
<dbReference type="PATRIC" id="fig|1566026.4.peg.2152"/>
<comment type="caution">
    <text evidence="1">The sequence shown here is derived from an EMBL/GenBank/DDBJ whole genome shotgun (WGS) entry which is preliminary data.</text>
</comment>
<reference evidence="2" key="1">
    <citation type="submission" date="2014-11" db="EMBL/GenBank/DDBJ databases">
        <title>Genome sequencing of Roseivirga sp. D-25.</title>
        <authorList>
            <person name="Selvaratnam C."/>
            <person name="Thevarajoo S."/>
            <person name="Goh K.M."/>
            <person name="Eee R."/>
            <person name="Chan K.-G."/>
            <person name="Chong C.S."/>
        </authorList>
    </citation>
    <scope>NUCLEOTIDE SEQUENCE [LARGE SCALE GENOMIC DNA]</scope>
    <source>
        <strain evidence="2">D-25</strain>
    </source>
</reference>
<dbReference type="AlphaFoldDB" id="A0A0L8AQ32"/>
<organism evidence="1 2">
    <name type="scientific">Roseivirga seohaensis subsp. aquiponti</name>
    <dbReference type="NCBI Taxonomy" id="1566026"/>
    <lineage>
        <taxon>Bacteria</taxon>
        <taxon>Pseudomonadati</taxon>
        <taxon>Bacteroidota</taxon>
        <taxon>Cytophagia</taxon>
        <taxon>Cytophagales</taxon>
        <taxon>Roseivirgaceae</taxon>
        <taxon>Roseivirga</taxon>
    </lineage>
</organism>
<dbReference type="InterPro" id="IPR036895">
    <property type="entry name" value="Uracil-DNA_glycosylase-like_sf"/>
</dbReference>
<proteinExistence type="predicted"/>
<evidence type="ECO:0000313" key="2">
    <source>
        <dbReference type="Proteomes" id="UP000036908"/>
    </source>
</evidence>
<name>A0A0L8AQ32_9BACT</name>
<evidence type="ECO:0008006" key="3">
    <source>
        <dbReference type="Google" id="ProtNLM"/>
    </source>
</evidence>
<dbReference type="OrthoDB" id="1246703at2"/>
<dbReference type="RefSeq" id="WP_053222067.1">
    <property type="nucleotide sequence ID" value="NZ_JSVA01000003.1"/>
</dbReference>
<keyword evidence="2" id="KW-1185">Reference proteome</keyword>
<dbReference type="EMBL" id="JSVA01000003">
    <property type="protein sequence ID" value="KOF04356.1"/>
    <property type="molecule type" value="Genomic_DNA"/>
</dbReference>
<accession>A0A0L8AQ32</accession>
<sequence length="212" mass="24863">MSNLKWKPFVGKNYQNSEKKMLLIGESHYIYDTKESQVSANSKEFTQKVVDELAIKQWKTKSPFFQNINKLFLGAESNTNKFWSEVAFYNFIQRPMRDAIKEKPSKSDFDNAWVTLIDVLVELKPKVCLFLGNSASNRMEKALRNEGRVEHGKLRYISKVGSNWFKKVELNIEGDTIQCLFIKHPSAYFSIKKWRDELSKDHEYLFNLDSVE</sequence>
<protein>
    <recommendedName>
        <fullName evidence="3">Uracil-DNA glycosylase-like domain-containing protein</fullName>
    </recommendedName>
</protein>
<gene>
    <name evidence="1" type="ORF">OB69_02255</name>
</gene>
<dbReference type="Proteomes" id="UP000036908">
    <property type="component" value="Unassembled WGS sequence"/>
</dbReference>
<evidence type="ECO:0000313" key="1">
    <source>
        <dbReference type="EMBL" id="KOF04356.1"/>
    </source>
</evidence>